<dbReference type="AlphaFoldDB" id="A0A975J1F8"/>
<dbReference type="Pfam" id="PF00589">
    <property type="entry name" value="Phage_integrase"/>
    <property type="match status" value="1"/>
</dbReference>
<dbReference type="KEGG" id="lamb:KBB96_05080"/>
<dbReference type="InterPro" id="IPR013762">
    <property type="entry name" value="Integrase-like_cat_sf"/>
</dbReference>
<dbReference type="PANTHER" id="PTHR30349:SF64">
    <property type="entry name" value="PROPHAGE INTEGRASE INTD-RELATED"/>
    <property type="match status" value="1"/>
</dbReference>
<evidence type="ECO:0000313" key="3">
    <source>
        <dbReference type="EMBL" id="QUE52266.1"/>
    </source>
</evidence>
<dbReference type="Proteomes" id="UP000676169">
    <property type="component" value="Chromosome"/>
</dbReference>
<feature type="domain" description="Tyr recombinase" evidence="2">
    <location>
        <begin position="13"/>
        <end position="184"/>
    </location>
</feature>
<accession>A0A975J1F8</accession>
<dbReference type="InterPro" id="IPR050090">
    <property type="entry name" value="Tyrosine_recombinase_XerCD"/>
</dbReference>
<evidence type="ECO:0000259" key="2">
    <source>
        <dbReference type="PROSITE" id="PS51898"/>
    </source>
</evidence>
<organism evidence="3 4">
    <name type="scientific">Luteolibacter ambystomatis</name>
    <dbReference type="NCBI Taxonomy" id="2824561"/>
    <lineage>
        <taxon>Bacteria</taxon>
        <taxon>Pseudomonadati</taxon>
        <taxon>Verrucomicrobiota</taxon>
        <taxon>Verrucomicrobiia</taxon>
        <taxon>Verrucomicrobiales</taxon>
        <taxon>Verrucomicrobiaceae</taxon>
        <taxon>Luteolibacter</taxon>
    </lineage>
</organism>
<name>A0A975J1F8_9BACT</name>
<reference evidence="3" key="1">
    <citation type="submission" date="2021-04" db="EMBL/GenBank/DDBJ databases">
        <title>Luteolibacter sp. 32A isolated from the skin of an Anderson's salamander (Ambystoma andersonii).</title>
        <authorList>
            <person name="Spergser J."/>
            <person name="Busse H.-J."/>
        </authorList>
    </citation>
    <scope>NUCLEOTIDE SEQUENCE</scope>
    <source>
        <strain evidence="3">32A</strain>
    </source>
</reference>
<gene>
    <name evidence="3" type="ORF">KBB96_05080</name>
</gene>
<evidence type="ECO:0000313" key="4">
    <source>
        <dbReference type="Proteomes" id="UP000676169"/>
    </source>
</evidence>
<dbReference type="GO" id="GO:0015074">
    <property type="term" value="P:DNA integration"/>
    <property type="evidence" value="ECO:0007669"/>
    <property type="project" value="InterPro"/>
</dbReference>
<proteinExistence type="predicted"/>
<dbReference type="GO" id="GO:0006310">
    <property type="term" value="P:DNA recombination"/>
    <property type="evidence" value="ECO:0007669"/>
    <property type="project" value="UniProtKB-KW"/>
</dbReference>
<dbReference type="CDD" id="cd00397">
    <property type="entry name" value="DNA_BRE_C"/>
    <property type="match status" value="1"/>
</dbReference>
<protein>
    <submittedName>
        <fullName evidence="3">Site-specific integrase</fullName>
    </submittedName>
</protein>
<sequence length="188" mass="21364">MKRDAMSAYDAEGRRKYLSRDEGKKFLSQAVLLPRARALFCLTIYYTGCRISEAVNLKAADIDTELNVIRILCLKKRGKREVRRIPVPEFLAMGLVEIGGSSKQQRIWRFHRTTGWRTIKKVMAAAGISGIHATTKGLRHGFGVRGALEQIPVSVIRDWMGHADSETTAIYLAVRDEEERELMGRTWK</sequence>
<dbReference type="RefSeq" id="WP_211633053.1">
    <property type="nucleotide sequence ID" value="NZ_CP073100.1"/>
</dbReference>
<dbReference type="InterPro" id="IPR002104">
    <property type="entry name" value="Integrase_catalytic"/>
</dbReference>
<dbReference type="PANTHER" id="PTHR30349">
    <property type="entry name" value="PHAGE INTEGRASE-RELATED"/>
    <property type="match status" value="1"/>
</dbReference>
<dbReference type="Gene3D" id="1.10.443.10">
    <property type="entry name" value="Intergrase catalytic core"/>
    <property type="match status" value="1"/>
</dbReference>
<dbReference type="SUPFAM" id="SSF56349">
    <property type="entry name" value="DNA breaking-rejoining enzymes"/>
    <property type="match status" value="1"/>
</dbReference>
<dbReference type="PROSITE" id="PS51898">
    <property type="entry name" value="TYR_RECOMBINASE"/>
    <property type="match status" value="1"/>
</dbReference>
<dbReference type="EMBL" id="CP073100">
    <property type="protein sequence ID" value="QUE52266.1"/>
    <property type="molecule type" value="Genomic_DNA"/>
</dbReference>
<keyword evidence="4" id="KW-1185">Reference proteome</keyword>
<dbReference type="InterPro" id="IPR011010">
    <property type="entry name" value="DNA_brk_join_enz"/>
</dbReference>
<evidence type="ECO:0000256" key="1">
    <source>
        <dbReference type="ARBA" id="ARBA00023172"/>
    </source>
</evidence>
<keyword evidence="1" id="KW-0233">DNA recombination</keyword>
<dbReference type="GO" id="GO:0003677">
    <property type="term" value="F:DNA binding"/>
    <property type="evidence" value="ECO:0007669"/>
    <property type="project" value="InterPro"/>
</dbReference>